<gene>
    <name evidence="1" type="ORF">GCM10008906_23420</name>
</gene>
<sequence length="75" mass="9187">MPCISSRSIWLYIYIAKIRNTNQKIFICDECEAVWESEKDILKNSFKEFEDYMLEKGLKPVWTELKDIEKKWYTR</sequence>
<evidence type="ECO:0000313" key="1">
    <source>
        <dbReference type="EMBL" id="GAA0741779.1"/>
    </source>
</evidence>
<reference evidence="2" key="1">
    <citation type="journal article" date="2019" name="Int. J. Syst. Evol. Microbiol.">
        <title>The Global Catalogue of Microorganisms (GCM) 10K type strain sequencing project: providing services to taxonomists for standard genome sequencing and annotation.</title>
        <authorList>
            <consortium name="The Broad Institute Genomics Platform"/>
            <consortium name="The Broad Institute Genome Sequencing Center for Infectious Disease"/>
            <person name="Wu L."/>
            <person name="Ma J."/>
        </authorList>
    </citation>
    <scope>NUCLEOTIDE SEQUENCE [LARGE SCALE GENOMIC DNA]</scope>
    <source>
        <strain evidence="2">JCM 1407</strain>
    </source>
</reference>
<keyword evidence="2" id="KW-1185">Reference proteome</keyword>
<evidence type="ECO:0008006" key="3">
    <source>
        <dbReference type="Google" id="ProtNLM"/>
    </source>
</evidence>
<accession>A0ABP3UY23</accession>
<dbReference type="Proteomes" id="UP001501510">
    <property type="component" value="Unassembled WGS sequence"/>
</dbReference>
<evidence type="ECO:0000313" key="2">
    <source>
        <dbReference type="Proteomes" id="UP001501510"/>
    </source>
</evidence>
<dbReference type="RefSeq" id="WP_343761789.1">
    <property type="nucleotide sequence ID" value="NZ_BAAACG010000010.1"/>
</dbReference>
<protein>
    <recommendedName>
        <fullName evidence="3">Transcription factor zinc-finger domain-containing protein</fullName>
    </recommendedName>
</protein>
<dbReference type="EMBL" id="BAAACG010000010">
    <property type="protein sequence ID" value="GAA0741779.1"/>
    <property type="molecule type" value="Genomic_DNA"/>
</dbReference>
<name>A0ABP3UY23_9CLOT</name>
<comment type="caution">
    <text evidence="1">The sequence shown here is derived from an EMBL/GenBank/DDBJ whole genome shotgun (WGS) entry which is preliminary data.</text>
</comment>
<proteinExistence type="predicted"/>
<organism evidence="1 2">
    <name type="scientific">Clostridium oceanicum</name>
    <dbReference type="NCBI Taxonomy" id="1543"/>
    <lineage>
        <taxon>Bacteria</taxon>
        <taxon>Bacillati</taxon>
        <taxon>Bacillota</taxon>
        <taxon>Clostridia</taxon>
        <taxon>Eubacteriales</taxon>
        <taxon>Clostridiaceae</taxon>
        <taxon>Clostridium</taxon>
    </lineage>
</organism>